<protein>
    <submittedName>
        <fullName evidence="1">Uncharacterized protein</fullName>
    </submittedName>
</protein>
<dbReference type="AlphaFoldDB" id="A0A9D3YEX4"/>
<dbReference type="EMBL" id="JAIWYP010000016">
    <property type="protein sequence ID" value="KAH3697526.1"/>
    <property type="molecule type" value="Genomic_DNA"/>
</dbReference>
<gene>
    <name evidence="1" type="ORF">DPMN_085028</name>
</gene>
<organism evidence="1 2">
    <name type="scientific">Dreissena polymorpha</name>
    <name type="common">Zebra mussel</name>
    <name type="synonym">Mytilus polymorpha</name>
    <dbReference type="NCBI Taxonomy" id="45954"/>
    <lineage>
        <taxon>Eukaryota</taxon>
        <taxon>Metazoa</taxon>
        <taxon>Spiralia</taxon>
        <taxon>Lophotrochozoa</taxon>
        <taxon>Mollusca</taxon>
        <taxon>Bivalvia</taxon>
        <taxon>Autobranchia</taxon>
        <taxon>Heteroconchia</taxon>
        <taxon>Euheterodonta</taxon>
        <taxon>Imparidentia</taxon>
        <taxon>Neoheterodontei</taxon>
        <taxon>Myida</taxon>
        <taxon>Dreissenoidea</taxon>
        <taxon>Dreissenidae</taxon>
        <taxon>Dreissena</taxon>
    </lineage>
</organism>
<sequence>MDEEIANFQQSSPLEEDVLSQIDDLDVEVAYALAQRDIDNQIACIIFEEK</sequence>
<accession>A0A9D3YEX4</accession>
<evidence type="ECO:0000313" key="2">
    <source>
        <dbReference type="Proteomes" id="UP000828390"/>
    </source>
</evidence>
<reference evidence="1" key="2">
    <citation type="submission" date="2020-11" db="EMBL/GenBank/DDBJ databases">
        <authorList>
            <person name="McCartney M.A."/>
            <person name="Auch B."/>
            <person name="Kono T."/>
            <person name="Mallez S."/>
            <person name="Becker A."/>
            <person name="Gohl D.M."/>
            <person name="Silverstein K.A.T."/>
            <person name="Koren S."/>
            <person name="Bechman K.B."/>
            <person name="Herman A."/>
            <person name="Abrahante J.E."/>
            <person name="Garbe J."/>
        </authorList>
    </citation>
    <scope>NUCLEOTIDE SEQUENCE</scope>
    <source>
        <strain evidence="1">Duluth1</strain>
        <tissue evidence="1">Whole animal</tissue>
    </source>
</reference>
<dbReference type="Proteomes" id="UP000828390">
    <property type="component" value="Unassembled WGS sequence"/>
</dbReference>
<name>A0A9D3YEX4_DREPO</name>
<evidence type="ECO:0000313" key="1">
    <source>
        <dbReference type="EMBL" id="KAH3697526.1"/>
    </source>
</evidence>
<comment type="caution">
    <text evidence="1">The sequence shown here is derived from an EMBL/GenBank/DDBJ whole genome shotgun (WGS) entry which is preliminary data.</text>
</comment>
<proteinExistence type="predicted"/>
<reference evidence="1" key="1">
    <citation type="journal article" date="2019" name="bioRxiv">
        <title>The Genome of the Zebra Mussel, Dreissena polymorpha: A Resource for Invasive Species Research.</title>
        <authorList>
            <person name="McCartney M.A."/>
            <person name="Auch B."/>
            <person name="Kono T."/>
            <person name="Mallez S."/>
            <person name="Zhang Y."/>
            <person name="Obille A."/>
            <person name="Becker A."/>
            <person name="Abrahante J.E."/>
            <person name="Garbe J."/>
            <person name="Badalamenti J.P."/>
            <person name="Herman A."/>
            <person name="Mangelson H."/>
            <person name="Liachko I."/>
            <person name="Sullivan S."/>
            <person name="Sone E.D."/>
            <person name="Koren S."/>
            <person name="Silverstein K.A.T."/>
            <person name="Beckman K.B."/>
            <person name="Gohl D.M."/>
        </authorList>
    </citation>
    <scope>NUCLEOTIDE SEQUENCE</scope>
    <source>
        <strain evidence="1">Duluth1</strain>
        <tissue evidence="1">Whole animal</tissue>
    </source>
</reference>
<keyword evidence="2" id="KW-1185">Reference proteome</keyword>